<gene>
    <name evidence="1" type="ORF">SAMN05216247_103268</name>
</gene>
<evidence type="ECO:0000313" key="1">
    <source>
        <dbReference type="EMBL" id="SDY27319.1"/>
    </source>
</evidence>
<dbReference type="InterPro" id="IPR053842">
    <property type="entry name" value="NikA-like"/>
</dbReference>
<evidence type="ECO:0008006" key="3">
    <source>
        <dbReference type="Google" id="ProtNLM"/>
    </source>
</evidence>
<proteinExistence type="predicted"/>
<organism evidence="1 2">
    <name type="scientific">Pseudomonas salomonii</name>
    <dbReference type="NCBI Taxonomy" id="191391"/>
    <lineage>
        <taxon>Bacteria</taxon>
        <taxon>Pseudomonadati</taxon>
        <taxon>Pseudomonadota</taxon>
        <taxon>Gammaproteobacteria</taxon>
        <taxon>Pseudomonadales</taxon>
        <taxon>Pseudomonadaceae</taxon>
        <taxon>Pseudomonas</taxon>
    </lineage>
</organism>
<dbReference type="AlphaFoldDB" id="A0A1H3IJ71"/>
<dbReference type="Pfam" id="PF21983">
    <property type="entry name" value="NikA-like"/>
    <property type="match status" value="1"/>
</dbReference>
<sequence>MNNNKKGRPAVPVKKDQRITFRITAMELESLKAKLDKAGFKTLGAYVREHLCNHQPREKVSIPFAGMQVALELQAVANMINQGKDSGLVIEELHKINNKLLGV</sequence>
<accession>A0A1H3IJ71</accession>
<reference evidence="1 2" key="1">
    <citation type="submission" date="2016-10" db="EMBL/GenBank/DDBJ databases">
        <authorList>
            <person name="de Groot N.N."/>
        </authorList>
    </citation>
    <scope>NUCLEOTIDE SEQUENCE [LARGE SCALE GENOMIC DNA]</scope>
    <source>
        <strain evidence="1 2">ICMP 14252</strain>
    </source>
</reference>
<protein>
    <recommendedName>
        <fullName evidence="3">Mobilization protein</fullName>
    </recommendedName>
</protein>
<dbReference type="RefSeq" id="WP_141722785.1">
    <property type="nucleotide sequence ID" value="NZ_FNOX01000003.1"/>
</dbReference>
<dbReference type="EMBL" id="FNOX01000003">
    <property type="protein sequence ID" value="SDY27319.1"/>
    <property type="molecule type" value="Genomic_DNA"/>
</dbReference>
<evidence type="ECO:0000313" key="2">
    <source>
        <dbReference type="Proteomes" id="UP000182902"/>
    </source>
</evidence>
<dbReference type="Proteomes" id="UP000182902">
    <property type="component" value="Unassembled WGS sequence"/>
</dbReference>
<name>A0A1H3IJ71_9PSED</name>